<feature type="domain" description="EamA" evidence="7">
    <location>
        <begin position="148"/>
        <end position="280"/>
    </location>
</feature>
<feature type="transmembrane region" description="Helical" evidence="6">
    <location>
        <begin position="182"/>
        <end position="199"/>
    </location>
</feature>
<sequence>MQANTSPAPASAWWLALIAPLLWGTTYPVTKAWLVGFDPMWLATLRILVPGLLMLPLVPLSVWRSRWLAIAVLSTLNIGLFTALLFAGLQRLPGGMAATLTASMPLQILLIRALLGRFPSLLQLLCATGGIAGVALLVWQSPVTPDWTGVACSLLAATSMSIGVLLIPVLGKDIKPMIMTSAQLALAGVVLLLVTMLAGRPFPQLTLGSVLALGWLGPVTMGMGYILWFRSVARLPVDKLAFLGLVNPVVAVVAGVLFLSEALSLVQLAAIVLVLVCVVMAQLPARTQAKG</sequence>
<feature type="transmembrane region" description="Helical" evidence="6">
    <location>
        <begin position="95"/>
        <end position="115"/>
    </location>
</feature>
<feature type="transmembrane region" description="Helical" evidence="6">
    <location>
        <begin position="240"/>
        <end position="259"/>
    </location>
</feature>
<proteinExistence type="inferred from homology"/>
<dbReference type="EMBL" id="JAEDAH010000005">
    <property type="protein sequence ID" value="MCA6062180.1"/>
    <property type="molecule type" value="Genomic_DNA"/>
</dbReference>
<accession>A0ABS7ZP92</accession>
<feature type="transmembrane region" description="Helical" evidence="6">
    <location>
        <begin position="122"/>
        <end position="141"/>
    </location>
</feature>
<dbReference type="InterPro" id="IPR050638">
    <property type="entry name" value="AA-Vitamin_Transporters"/>
</dbReference>
<evidence type="ECO:0000259" key="7">
    <source>
        <dbReference type="Pfam" id="PF00892"/>
    </source>
</evidence>
<dbReference type="Proteomes" id="UP000714380">
    <property type="component" value="Unassembled WGS sequence"/>
</dbReference>
<dbReference type="SUPFAM" id="SSF103481">
    <property type="entry name" value="Multidrug resistance efflux transporter EmrE"/>
    <property type="match status" value="2"/>
</dbReference>
<evidence type="ECO:0000256" key="3">
    <source>
        <dbReference type="ARBA" id="ARBA00022692"/>
    </source>
</evidence>
<keyword evidence="3 6" id="KW-0812">Transmembrane</keyword>
<feature type="transmembrane region" description="Helical" evidence="6">
    <location>
        <begin position="67"/>
        <end position="89"/>
    </location>
</feature>
<dbReference type="RefSeq" id="WP_225670869.1">
    <property type="nucleotide sequence ID" value="NZ_JAEDAH010000005.1"/>
</dbReference>
<feature type="transmembrane region" description="Helical" evidence="6">
    <location>
        <begin position="147"/>
        <end position="170"/>
    </location>
</feature>
<evidence type="ECO:0000256" key="5">
    <source>
        <dbReference type="ARBA" id="ARBA00023136"/>
    </source>
</evidence>
<comment type="caution">
    <text evidence="8">The sequence shown here is derived from an EMBL/GenBank/DDBJ whole genome shotgun (WGS) entry which is preliminary data.</text>
</comment>
<evidence type="ECO:0000256" key="6">
    <source>
        <dbReference type="SAM" id="Phobius"/>
    </source>
</evidence>
<feature type="transmembrane region" description="Helical" evidence="6">
    <location>
        <begin position="265"/>
        <end position="285"/>
    </location>
</feature>
<feature type="domain" description="EamA" evidence="7">
    <location>
        <begin position="14"/>
        <end position="138"/>
    </location>
</feature>
<organism evidence="8 9">
    <name type="scientific">Thalassolituus marinus</name>
    <dbReference type="NCBI Taxonomy" id="671053"/>
    <lineage>
        <taxon>Bacteria</taxon>
        <taxon>Pseudomonadati</taxon>
        <taxon>Pseudomonadota</taxon>
        <taxon>Gammaproteobacteria</taxon>
        <taxon>Oceanospirillales</taxon>
        <taxon>Oceanospirillaceae</taxon>
        <taxon>Thalassolituus</taxon>
    </lineage>
</organism>
<evidence type="ECO:0000313" key="8">
    <source>
        <dbReference type="EMBL" id="MCA6062180.1"/>
    </source>
</evidence>
<feature type="transmembrane region" description="Helical" evidence="6">
    <location>
        <begin position="40"/>
        <end position="60"/>
    </location>
</feature>
<keyword evidence="5 6" id="KW-0472">Membrane</keyword>
<protein>
    <submittedName>
        <fullName evidence="8">EamA family transporter</fullName>
    </submittedName>
</protein>
<evidence type="ECO:0000313" key="9">
    <source>
        <dbReference type="Proteomes" id="UP000714380"/>
    </source>
</evidence>
<gene>
    <name evidence="8" type="ORF">I9W95_01025</name>
</gene>
<reference evidence="8 9" key="1">
    <citation type="submission" date="2020-12" db="EMBL/GenBank/DDBJ databases">
        <title>Novel Thalassolituus-related marine hydrocarbonoclastic bacteria mediated algae-derived hydrocarbons mineralization in twilight zone of the northern South China Sea.</title>
        <authorList>
            <person name="Dong C."/>
        </authorList>
    </citation>
    <scope>NUCLEOTIDE SEQUENCE [LARGE SCALE GENOMIC DNA]</scope>
    <source>
        <strain evidence="8 9">IMCC1826</strain>
    </source>
</reference>
<dbReference type="InterPro" id="IPR037185">
    <property type="entry name" value="EmrE-like"/>
</dbReference>
<dbReference type="Pfam" id="PF00892">
    <property type="entry name" value="EamA"/>
    <property type="match status" value="2"/>
</dbReference>
<comment type="similarity">
    <text evidence="2">Belongs to the EamA transporter family.</text>
</comment>
<evidence type="ECO:0000256" key="2">
    <source>
        <dbReference type="ARBA" id="ARBA00007362"/>
    </source>
</evidence>
<dbReference type="InterPro" id="IPR000620">
    <property type="entry name" value="EamA_dom"/>
</dbReference>
<name>A0ABS7ZP92_9GAMM</name>
<dbReference type="PANTHER" id="PTHR32322:SF2">
    <property type="entry name" value="EAMA DOMAIN-CONTAINING PROTEIN"/>
    <property type="match status" value="1"/>
</dbReference>
<keyword evidence="9" id="KW-1185">Reference proteome</keyword>
<keyword evidence="4 6" id="KW-1133">Transmembrane helix</keyword>
<evidence type="ECO:0000256" key="1">
    <source>
        <dbReference type="ARBA" id="ARBA00004141"/>
    </source>
</evidence>
<comment type="subcellular location">
    <subcellularLocation>
        <location evidence="1">Membrane</location>
        <topology evidence="1">Multi-pass membrane protein</topology>
    </subcellularLocation>
</comment>
<feature type="transmembrane region" description="Helical" evidence="6">
    <location>
        <begin position="205"/>
        <end position="228"/>
    </location>
</feature>
<evidence type="ECO:0000256" key="4">
    <source>
        <dbReference type="ARBA" id="ARBA00022989"/>
    </source>
</evidence>
<dbReference type="PANTHER" id="PTHR32322">
    <property type="entry name" value="INNER MEMBRANE TRANSPORTER"/>
    <property type="match status" value="1"/>
</dbReference>